<proteinExistence type="inferred from homology"/>
<feature type="transmembrane region" description="Helical" evidence="7">
    <location>
        <begin position="39"/>
        <end position="56"/>
    </location>
</feature>
<keyword evidence="3 7" id="KW-0812">Transmembrane</keyword>
<evidence type="ECO:0000256" key="1">
    <source>
        <dbReference type="ARBA" id="ARBA00004141"/>
    </source>
</evidence>
<evidence type="ECO:0000313" key="10">
    <source>
        <dbReference type="Proteomes" id="UP000644610"/>
    </source>
</evidence>
<comment type="subcellular location">
    <subcellularLocation>
        <location evidence="1">Membrane</location>
        <topology evidence="1">Multi-pass membrane protein</topology>
    </subcellularLocation>
</comment>
<dbReference type="RefSeq" id="WP_373317648.1">
    <property type="nucleotide sequence ID" value="NZ_BAAAKY010000027.1"/>
</dbReference>
<comment type="caution">
    <text evidence="9">The sequence shown here is derived from an EMBL/GenBank/DDBJ whole genome shotgun (WGS) entry which is preliminary data.</text>
</comment>
<keyword evidence="10" id="KW-1185">Reference proteome</keyword>
<dbReference type="PANTHER" id="PTHR32322">
    <property type="entry name" value="INNER MEMBRANE TRANSPORTER"/>
    <property type="match status" value="1"/>
</dbReference>
<feature type="transmembrane region" description="Helical" evidence="7">
    <location>
        <begin position="150"/>
        <end position="172"/>
    </location>
</feature>
<keyword evidence="4 7" id="KW-1133">Transmembrane helix</keyword>
<evidence type="ECO:0000256" key="7">
    <source>
        <dbReference type="SAM" id="Phobius"/>
    </source>
</evidence>
<comment type="similarity">
    <text evidence="2">Belongs to the EamA transporter family.</text>
</comment>
<feature type="transmembrane region" description="Helical" evidence="7">
    <location>
        <begin position="216"/>
        <end position="234"/>
    </location>
</feature>
<reference evidence="9" key="1">
    <citation type="submission" date="2021-01" db="EMBL/GenBank/DDBJ databases">
        <title>Whole genome shotgun sequence of Planotetraspora silvatica NBRC 100141.</title>
        <authorList>
            <person name="Komaki H."/>
            <person name="Tamura T."/>
        </authorList>
    </citation>
    <scope>NUCLEOTIDE SEQUENCE</scope>
    <source>
        <strain evidence="9">NBRC 100141</strain>
    </source>
</reference>
<accession>A0A8J3UMH2</accession>
<evidence type="ECO:0000256" key="5">
    <source>
        <dbReference type="ARBA" id="ARBA00023136"/>
    </source>
</evidence>
<feature type="transmembrane region" description="Helical" evidence="7">
    <location>
        <begin position="68"/>
        <end position="89"/>
    </location>
</feature>
<keyword evidence="5 7" id="KW-0472">Membrane</keyword>
<evidence type="ECO:0000256" key="6">
    <source>
        <dbReference type="SAM" id="MobiDB-lite"/>
    </source>
</evidence>
<name>A0A8J3UMH2_9ACTN</name>
<dbReference type="AlphaFoldDB" id="A0A8J3UMH2"/>
<dbReference type="SUPFAM" id="SSF103481">
    <property type="entry name" value="Multidrug resistance efflux transporter EmrE"/>
    <property type="match status" value="2"/>
</dbReference>
<feature type="domain" description="EamA" evidence="8">
    <location>
        <begin position="153"/>
        <end position="288"/>
    </location>
</feature>
<feature type="transmembrane region" description="Helical" evidence="7">
    <location>
        <begin position="12"/>
        <end position="33"/>
    </location>
</feature>
<feature type="transmembrane region" description="Helical" evidence="7">
    <location>
        <begin position="95"/>
        <end position="116"/>
    </location>
</feature>
<feature type="region of interest" description="Disordered" evidence="6">
    <location>
        <begin position="294"/>
        <end position="318"/>
    </location>
</feature>
<feature type="domain" description="EamA" evidence="8">
    <location>
        <begin position="14"/>
        <end position="141"/>
    </location>
</feature>
<organism evidence="9 10">
    <name type="scientific">Planotetraspora silvatica</name>
    <dbReference type="NCBI Taxonomy" id="234614"/>
    <lineage>
        <taxon>Bacteria</taxon>
        <taxon>Bacillati</taxon>
        <taxon>Actinomycetota</taxon>
        <taxon>Actinomycetes</taxon>
        <taxon>Streptosporangiales</taxon>
        <taxon>Streptosporangiaceae</taxon>
        <taxon>Planotetraspora</taxon>
    </lineage>
</organism>
<feature type="transmembrane region" description="Helical" evidence="7">
    <location>
        <begin position="128"/>
        <end position="144"/>
    </location>
</feature>
<dbReference type="InterPro" id="IPR037185">
    <property type="entry name" value="EmrE-like"/>
</dbReference>
<evidence type="ECO:0000256" key="4">
    <source>
        <dbReference type="ARBA" id="ARBA00022989"/>
    </source>
</evidence>
<dbReference type="EMBL" id="BOOQ01000027">
    <property type="protein sequence ID" value="GII47918.1"/>
    <property type="molecule type" value="Genomic_DNA"/>
</dbReference>
<evidence type="ECO:0000256" key="3">
    <source>
        <dbReference type="ARBA" id="ARBA00022692"/>
    </source>
</evidence>
<dbReference type="PANTHER" id="PTHR32322:SF2">
    <property type="entry name" value="EAMA DOMAIN-CONTAINING PROTEIN"/>
    <property type="match status" value="1"/>
</dbReference>
<feature type="compositionally biased region" description="Basic residues" evidence="6">
    <location>
        <begin position="299"/>
        <end position="318"/>
    </location>
</feature>
<dbReference type="InterPro" id="IPR000620">
    <property type="entry name" value="EamA_dom"/>
</dbReference>
<evidence type="ECO:0000259" key="8">
    <source>
        <dbReference type="Pfam" id="PF00892"/>
    </source>
</evidence>
<gene>
    <name evidence="9" type="ORF">Psi02_43420</name>
</gene>
<dbReference type="GO" id="GO:0016020">
    <property type="term" value="C:membrane"/>
    <property type="evidence" value="ECO:0007669"/>
    <property type="project" value="UniProtKB-SubCell"/>
</dbReference>
<dbReference type="Pfam" id="PF00892">
    <property type="entry name" value="EamA"/>
    <property type="match status" value="2"/>
</dbReference>
<feature type="transmembrane region" description="Helical" evidence="7">
    <location>
        <begin position="246"/>
        <end position="266"/>
    </location>
</feature>
<protein>
    <submittedName>
        <fullName evidence="9">Multidrug transporter</fullName>
    </submittedName>
</protein>
<dbReference type="Proteomes" id="UP000644610">
    <property type="component" value="Unassembled WGS sequence"/>
</dbReference>
<sequence length="318" mass="34179">MTRVRAEGLLRVGALALIWGSGFLWIKIALRGFSPTQVTLMRLVLGALVLVIVVYAQGRRLPRGWKLWGHLTVAALFANAAPYLLFVIGEQTVSSSTAGIINCTTPLWTMLLAYTIGHDRAIGVRRTAGLLLGFAGTVVIFTPWSTGTQLMTFGGFACLLASVCYAISYLYMDRFLVNRGMPPIALSASQLTAASGLLLASTPIDGMRPIIVRPDALVPIVILGVLGTGVAYVLNYRIIEEDGAVVGSVVTYLLPVVAVSLGWLVLAERPTAFTALGTGTVLVGITLARIRSSSDHLEHHRRPHSRPGRLRGKRPGRK</sequence>
<evidence type="ECO:0000256" key="2">
    <source>
        <dbReference type="ARBA" id="ARBA00007362"/>
    </source>
</evidence>
<dbReference type="InterPro" id="IPR050638">
    <property type="entry name" value="AA-Vitamin_Transporters"/>
</dbReference>
<evidence type="ECO:0000313" key="9">
    <source>
        <dbReference type="EMBL" id="GII47918.1"/>
    </source>
</evidence>